<dbReference type="SUPFAM" id="SSF81301">
    <property type="entry name" value="Nucleotidyltransferase"/>
    <property type="match status" value="1"/>
</dbReference>
<name>A0A0F9CNB9_9ZZZZ</name>
<comment type="caution">
    <text evidence="1">The sequence shown here is derived from an EMBL/GenBank/DDBJ whole genome shotgun (WGS) entry which is preliminary data.</text>
</comment>
<dbReference type="InterPro" id="IPR006116">
    <property type="entry name" value="NT_2-5OAS_ClassI-CCAase"/>
</dbReference>
<proteinExistence type="predicted"/>
<dbReference type="GO" id="GO:0016779">
    <property type="term" value="F:nucleotidyltransferase activity"/>
    <property type="evidence" value="ECO:0007669"/>
    <property type="project" value="InterPro"/>
</dbReference>
<dbReference type="CDD" id="cd05400">
    <property type="entry name" value="NT_2-5OAS_ClassI-CCAase"/>
    <property type="match status" value="1"/>
</dbReference>
<dbReference type="Gene3D" id="3.30.460.10">
    <property type="entry name" value="Beta Polymerase, domain 2"/>
    <property type="match status" value="1"/>
</dbReference>
<sequence>MGLGDWFSTFCTNIQVQNGNTISTRYKAITRRLNTDFWGTTSDTSHSLYVGSYGRNTAIHGTSDVDMIFLLPYSVYKKYDQHTSNGQSALLQAVRNSVKKTYSVTDIGADGQVILIPFDDGITFELVPAFLNKDDSYTYPDSNSGGSWKTTNPKPEIEAIRTRNNACNTNLVPLCRMMRAWKSKWTVPIGGLLIDTLAYQFIINWQHRNKSYIYYDYICRDFFEYMAEQDANQEYWKAPGSGQWVYGGKGQFQYKAKRCYNIAIKAIEHETADPKQEWSAKQKWREIFGNSYPN</sequence>
<protein>
    <recommendedName>
        <fullName evidence="2">Nucleotidyltransferase</fullName>
    </recommendedName>
</protein>
<reference evidence="1" key="1">
    <citation type="journal article" date="2015" name="Nature">
        <title>Complex archaea that bridge the gap between prokaryotes and eukaryotes.</title>
        <authorList>
            <person name="Spang A."/>
            <person name="Saw J.H."/>
            <person name="Jorgensen S.L."/>
            <person name="Zaremba-Niedzwiedzka K."/>
            <person name="Martijn J."/>
            <person name="Lind A.E."/>
            <person name="van Eijk R."/>
            <person name="Schleper C."/>
            <person name="Guy L."/>
            <person name="Ettema T.J."/>
        </authorList>
    </citation>
    <scope>NUCLEOTIDE SEQUENCE</scope>
</reference>
<dbReference type="InterPro" id="IPR043519">
    <property type="entry name" value="NT_sf"/>
</dbReference>
<organism evidence="1">
    <name type="scientific">marine sediment metagenome</name>
    <dbReference type="NCBI Taxonomy" id="412755"/>
    <lineage>
        <taxon>unclassified sequences</taxon>
        <taxon>metagenomes</taxon>
        <taxon>ecological metagenomes</taxon>
    </lineage>
</organism>
<gene>
    <name evidence="1" type="ORF">LCGC14_2645880</name>
</gene>
<evidence type="ECO:0000313" key="1">
    <source>
        <dbReference type="EMBL" id="KKK98126.1"/>
    </source>
</evidence>
<accession>A0A0F9CNB9</accession>
<dbReference type="Pfam" id="PF18144">
    <property type="entry name" value="SMODS"/>
    <property type="match status" value="1"/>
</dbReference>
<dbReference type="EMBL" id="LAZR01045752">
    <property type="protein sequence ID" value="KKK98126.1"/>
    <property type="molecule type" value="Genomic_DNA"/>
</dbReference>
<evidence type="ECO:0008006" key="2">
    <source>
        <dbReference type="Google" id="ProtNLM"/>
    </source>
</evidence>
<dbReference type="AlphaFoldDB" id="A0A0F9CNB9"/>